<dbReference type="EMBL" id="BK016270">
    <property type="protein sequence ID" value="DAG06437.1"/>
    <property type="molecule type" value="Genomic_DNA"/>
</dbReference>
<organism evidence="1">
    <name type="scientific">Siphoviridae sp. cthu813</name>
    <dbReference type="NCBI Taxonomy" id="2825618"/>
    <lineage>
        <taxon>Viruses</taxon>
        <taxon>Duplodnaviria</taxon>
        <taxon>Heunggongvirae</taxon>
        <taxon>Uroviricota</taxon>
        <taxon>Caudoviricetes</taxon>
    </lineage>
</organism>
<reference evidence="1" key="1">
    <citation type="journal article" date="2021" name="Proc. Natl. Acad. Sci. U.S.A.">
        <title>A Catalog of Tens of Thousands of Viruses from Human Metagenomes Reveals Hidden Associations with Chronic Diseases.</title>
        <authorList>
            <person name="Tisza M.J."/>
            <person name="Buck C.B."/>
        </authorList>
    </citation>
    <scope>NUCLEOTIDE SEQUENCE</scope>
    <source>
        <strain evidence="1">Cthu813</strain>
    </source>
</reference>
<name>A0A8S5VI42_9CAUD</name>
<proteinExistence type="predicted"/>
<evidence type="ECO:0000313" key="1">
    <source>
        <dbReference type="EMBL" id="DAG06437.1"/>
    </source>
</evidence>
<sequence>MMPTKVNFNDSIFQEYPDRLYMYFGSWQPIKELQRLVSIGIHVFMFYEGDSLDPRDRVTVCISKDLKRGGYTYTYEYRDGWSELQLSKMMSDIYELYEKEDKR</sequence>
<protein>
    <submittedName>
        <fullName evidence="1">Uncharacterized protein</fullName>
    </submittedName>
</protein>
<accession>A0A8S5VI42</accession>